<dbReference type="Gene3D" id="3.30.200.20">
    <property type="entry name" value="Phosphorylase Kinase, domain 1"/>
    <property type="match status" value="1"/>
</dbReference>
<protein>
    <recommendedName>
        <fullName evidence="18">Serine/threonine-protein kinase RIO2</fullName>
        <ecNumber evidence="4">2.7.11.1</ecNumber>
    </recommendedName>
    <alternativeName>
        <fullName evidence="20">RIO kinase 2</fullName>
    </alternativeName>
    <alternativeName>
        <fullName evidence="19">Serine/threonine-protein kinase rio2</fullName>
    </alternativeName>
</protein>
<dbReference type="RefSeq" id="XP_013379801.1">
    <property type="nucleotide sequence ID" value="XM_013524347.1"/>
</dbReference>
<feature type="region of interest" description="Disordered" evidence="21">
    <location>
        <begin position="323"/>
        <end position="365"/>
    </location>
</feature>
<dbReference type="GO" id="GO:0005524">
    <property type="term" value="F:ATP binding"/>
    <property type="evidence" value="ECO:0007669"/>
    <property type="project" value="UniProtKB-KW"/>
</dbReference>
<evidence type="ECO:0000256" key="18">
    <source>
        <dbReference type="ARBA" id="ARBA00068353"/>
    </source>
</evidence>
<evidence type="ECO:0000259" key="22">
    <source>
        <dbReference type="SMART" id="SM00090"/>
    </source>
</evidence>
<dbReference type="Pfam" id="PF09202">
    <property type="entry name" value="Rio2_N"/>
    <property type="match status" value="1"/>
</dbReference>
<evidence type="ECO:0000313" key="24">
    <source>
        <dbReference type="RefSeq" id="XP_013379801.1"/>
    </source>
</evidence>
<feature type="compositionally biased region" description="Polar residues" evidence="21">
    <location>
        <begin position="501"/>
        <end position="511"/>
    </location>
</feature>
<dbReference type="SUPFAM" id="SSF56112">
    <property type="entry name" value="Protein kinase-like (PK-like)"/>
    <property type="match status" value="1"/>
</dbReference>
<dbReference type="FunFam" id="1.10.510.10:FF:000307">
    <property type="entry name" value="Serine/threonine-protein kinase RIO2"/>
    <property type="match status" value="1"/>
</dbReference>
<dbReference type="GO" id="GO:0005829">
    <property type="term" value="C:cytosol"/>
    <property type="evidence" value="ECO:0007669"/>
    <property type="project" value="TreeGrafter"/>
</dbReference>
<dbReference type="OrthoDB" id="10258631at2759"/>
<evidence type="ECO:0000256" key="15">
    <source>
        <dbReference type="ARBA" id="ARBA00047899"/>
    </source>
</evidence>
<evidence type="ECO:0000256" key="4">
    <source>
        <dbReference type="ARBA" id="ARBA00012513"/>
    </source>
</evidence>
<evidence type="ECO:0000256" key="12">
    <source>
        <dbReference type="ARBA" id="ARBA00022777"/>
    </source>
</evidence>
<dbReference type="FunFam" id="1.10.10.10:FF:000053">
    <property type="entry name" value="Serine/threonine-protein kinase RIO2"/>
    <property type="match status" value="1"/>
</dbReference>
<dbReference type="InterPro" id="IPR036390">
    <property type="entry name" value="WH_DNA-bd_sf"/>
</dbReference>
<evidence type="ECO:0000256" key="10">
    <source>
        <dbReference type="ARBA" id="ARBA00022723"/>
    </source>
</evidence>
<dbReference type="FunCoup" id="A0A1S3H2U2">
    <property type="interactions" value="3215"/>
</dbReference>
<dbReference type="EC" id="2.7.11.1" evidence="4"/>
<keyword evidence="11" id="KW-0547">Nucleotide-binding</keyword>
<evidence type="ECO:0000256" key="16">
    <source>
        <dbReference type="ARBA" id="ARBA00048679"/>
    </source>
</evidence>
<dbReference type="STRING" id="7574.A0A1S3H2U2"/>
<comment type="cofactor">
    <cofactor evidence="1">
        <name>Mg(2+)</name>
        <dbReference type="ChEBI" id="CHEBI:18420"/>
    </cofactor>
</comment>
<dbReference type="PROSITE" id="PS01245">
    <property type="entry name" value="RIO1"/>
    <property type="match status" value="1"/>
</dbReference>
<evidence type="ECO:0000256" key="7">
    <source>
        <dbReference type="ARBA" id="ARBA00022527"/>
    </source>
</evidence>
<keyword evidence="8" id="KW-0597">Phosphoprotein</keyword>
<evidence type="ECO:0000256" key="19">
    <source>
        <dbReference type="ARBA" id="ARBA00068837"/>
    </source>
</evidence>
<comment type="catalytic activity">
    <reaction evidence="15">
        <text>L-threonyl-[protein] + ATP = O-phospho-L-threonyl-[protein] + ADP + H(+)</text>
        <dbReference type="Rhea" id="RHEA:46608"/>
        <dbReference type="Rhea" id="RHEA-COMP:11060"/>
        <dbReference type="Rhea" id="RHEA-COMP:11605"/>
        <dbReference type="ChEBI" id="CHEBI:15378"/>
        <dbReference type="ChEBI" id="CHEBI:30013"/>
        <dbReference type="ChEBI" id="CHEBI:30616"/>
        <dbReference type="ChEBI" id="CHEBI:61977"/>
        <dbReference type="ChEBI" id="CHEBI:456216"/>
        <dbReference type="EC" id="2.7.11.1"/>
    </reaction>
</comment>
<dbReference type="SMART" id="SM00090">
    <property type="entry name" value="RIO"/>
    <property type="match status" value="1"/>
</dbReference>
<keyword evidence="10" id="KW-0479">Metal-binding</keyword>
<dbReference type="GO" id="GO:0005634">
    <property type="term" value="C:nucleus"/>
    <property type="evidence" value="ECO:0007669"/>
    <property type="project" value="TreeGrafter"/>
</dbReference>
<evidence type="ECO:0000256" key="6">
    <source>
        <dbReference type="ARBA" id="ARBA00022517"/>
    </source>
</evidence>
<dbReference type="GO" id="GO:0030688">
    <property type="term" value="C:preribosome, small subunit precursor"/>
    <property type="evidence" value="ECO:0007669"/>
    <property type="project" value="TreeGrafter"/>
</dbReference>
<dbReference type="InterPro" id="IPR030484">
    <property type="entry name" value="Rio2"/>
</dbReference>
<dbReference type="GO" id="GO:0004674">
    <property type="term" value="F:protein serine/threonine kinase activity"/>
    <property type="evidence" value="ECO:0007669"/>
    <property type="project" value="UniProtKB-KW"/>
</dbReference>
<comment type="subcellular location">
    <subcellularLocation>
        <location evidence="2">Cytoplasm</location>
    </subcellularLocation>
</comment>
<feature type="compositionally biased region" description="Acidic residues" evidence="21">
    <location>
        <begin position="328"/>
        <end position="338"/>
    </location>
</feature>
<evidence type="ECO:0000256" key="2">
    <source>
        <dbReference type="ARBA" id="ARBA00004496"/>
    </source>
</evidence>
<dbReference type="CDD" id="cd05144">
    <property type="entry name" value="RIO2_C"/>
    <property type="match status" value="1"/>
</dbReference>
<keyword evidence="12 24" id="KW-0418">Kinase</keyword>
<dbReference type="Gene3D" id="1.10.10.10">
    <property type="entry name" value="Winged helix-like DNA-binding domain superfamily/Winged helix DNA-binding domain"/>
    <property type="match status" value="1"/>
</dbReference>
<dbReference type="InterPro" id="IPR000687">
    <property type="entry name" value="RIO_kinase"/>
</dbReference>
<feature type="compositionally biased region" description="Polar residues" evidence="21">
    <location>
        <begin position="387"/>
        <end position="399"/>
    </location>
</feature>
<reference evidence="24" key="1">
    <citation type="submission" date="2025-08" db="UniProtKB">
        <authorList>
            <consortium name="RefSeq"/>
        </authorList>
    </citation>
    <scope>IDENTIFICATION</scope>
    <source>
        <tissue evidence="24">Gonads</tissue>
    </source>
</reference>
<dbReference type="PANTHER" id="PTHR45852:SF1">
    <property type="entry name" value="SERINE_THREONINE-PROTEIN KINASE RIO2"/>
    <property type="match status" value="1"/>
</dbReference>
<comment type="similarity">
    <text evidence="3">Belongs to the protein kinase superfamily. RIO-type Ser/Thr kinase family.</text>
</comment>
<feature type="compositionally biased region" description="Acidic residues" evidence="21">
    <location>
        <begin position="405"/>
        <end position="414"/>
    </location>
</feature>
<dbReference type="InterPro" id="IPR011009">
    <property type="entry name" value="Kinase-like_dom_sf"/>
</dbReference>
<dbReference type="FunFam" id="3.30.200.20:FF:000052">
    <property type="entry name" value="Serine/threonine-protein kinase RIO2"/>
    <property type="match status" value="1"/>
</dbReference>
<comment type="subunit">
    <text evidence="17">Associated with late 40S pre-ribosomal particles. Interacts with PLK1 (via its N-terminus).</text>
</comment>
<dbReference type="Gene3D" id="1.10.510.10">
    <property type="entry name" value="Transferase(Phosphotransferase) domain 1"/>
    <property type="match status" value="1"/>
</dbReference>
<dbReference type="InterPro" id="IPR015285">
    <property type="entry name" value="RIO2_wHTH_N"/>
</dbReference>
<keyword evidence="13" id="KW-0067">ATP-binding</keyword>
<accession>A0A1S3H2U2</accession>
<sequence length="511" mass="57986">MGKLNVSMLRYLSREDFRVLTAVEMGMKNHEIVPSALVAAIASLKHGGVHKVLKELSKHKLVAFERGGKTVQGYRLTNGGYDYLALKALSSRDVLSSIGNQIGVGKESDIYIVAGMEEEQLALKLHRLGRTSFRQLKYKRDYHKHRKTVSWIYLSRLSAMKEFAYMKVLFDHGFPVPKPIDFNRHAVVMELLTGHPLCQVHEVADPAAVYNECMELIVRLGNCGLIHGDFNEFNLMLDEQDRITMYDFPQMISTSHPNAEWYFNRDVECIRTFFAKRFHYESELHPKFSDVRRESTLDVEIAASGFTKEMEQSFDEAADDIGLRAGPDEEEENSDEDDKLDKEYSIEKEDSSDENYGSDDLEPDMLEPIGAETEEFKNRMSELGLSTMQSNGENENPQLPGSPDDGSDSDENLEDLSAINRTFKPFRTAEQRDHVNAHIANNTRLHSSGSTSSSATIPQQLVKAKVKSQLKRQEIKKQARRIRKSGEASLSTKARRDNASEVKQSLDSAWY</sequence>
<dbReference type="InterPro" id="IPR036388">
    <property type="entry name" value="WH-like_DNA-bd_sf"/>
</dbReference>
<name>A0A1S3H2U2_LINAN</name>
<keyword evidence="9" id="KW-0808">Transferase</keyword>
<dbReference type="AlphaFoldDB" id="A0A1S3H2U2"/>
<evidence type="ECO:0000256" key="3">
    <source>
        <dbReference type="ARBA" id="ARBA00009196"/>
    </source>
</evidence>
<keyword evidence="14" id="KW-0460">Magnesium</keyword>
<feature type="domain" description="RIO kinase" evidence="22">
    <location>
        <begin position="67"/>
        <end position="290"/>
    </location>
</feature>
<dbReference type="PANTHER" id="PTHR45852">
    <property type="entry name" value="SER/THR-PROTEIN KINASE RIO2"/>
    <property type="match status" value="1"/>
</dbReference>
<dbReference type="InterPro" id="IPR018935">
    <property type="entry name" value="RIO_kinase_CS"/>
</dbReference>
<evidence type="ECO:0000256" key="13">
    <source>
        <dbReference type="ARBA" id="ARBA00022840"/>
    </source>
</evidence>
<dbReference type="InterPro" id="IPR018934">
    <property type="entry name" value="RIO_dom"/>
</dbReference>
<organism evidence="23 24">
    <name type="scientific">Lingula anatina</name>
    <name type="common">Brachiopod</name>
    <name type="synonym">Lingula unguis</name>
    <dbReference type="NCBI Taxonomy" id="7574"/>
    <lineage>
        <taxon>Eukaryota</taxon>
        <taxon>Metazoa</taxon>
        <taxon>Spiralia</taxon>
        <taxon>Lophotrochozoa</taxon>
        <taxon>Brachiopoda</taxon>
        <taxon>Linguliformea</taxon>
        <taxon>Lingulata</taxon>
        <taxon>Lingulida</taxon>
        <taxon>Linguloidea</taxon>
        <taxon>Lingulidae</taxon>
        <taxon>Lingula</taxon>
    </lineage>
</organism>
<dbReference type="OMA" id="ACPHLIA"/>
<dbReference type="Proteomes" id="UP000085678">
    <property type="component" value="Unplaced"/>
</dbReference>
<gene>
    <name evidence="24" type="primary">LOC106151219</name>
</gene>
<evidence type="ECO:0000313" key="23">
    <source>
        <dbReference type="Proteomes" id="UP000085678"/>
    </source>
</evidence>
<evidence type="ECO:0000256" key="1">
    <source>
        <dbReference type="ARBA" id="ARBA00001946"/>
    </source>
</evidence>
<feature type="compositionally biased region" description="Acidic residues" evidence="21">
    <location>
        <begin position="350"/>
        <end position="365"/>
    </location>
</feature>
<keyword evidence="5" id="KW-0963">Cytoplasm</keyword>
<evidence type="ECO:0000256" key="11">
    <source>
        <dbReference type="ARBA" id="ARBA00022741"/>
    </source>
</evidence>
<keyword evidence="6" id="KW-0690">Ribosome biogenesis</keyword>
<dbReference type="Pfam" id="PF01163">
    <property type="entry name" value="RIO1"/>
    <property type="match status" value="1"/>
</dbReference>
<evidence type="ECO:0000256" key="5">
    <source>
        <dbReference type="ARBA" id="ARBA00022490"/>
    </source>
</evidence>
<evidence type="ECO:0000256" key="20">
    <source>
        <dbReference type="ARBA" id="ARBA00076005"/>
    </source>
</evidence>
<evidence type="ECO:0000256" key="21">
    <source>
        <dbReference type="SAM" id="MobiDB-lite"/>
    </source>
</evidence>
<dbReference type="KEGG" id="lak:106151219"/>
<comment type="catalytic activity">
    <reaction evidence="16">
        <text>L-seryl-[protein] + ATP = O-phospho-L-seryl-[protein] + ADP + H(+)</text>
        <dbReference type="Rhea" id="RHEA:17989"/>
        <dbReference type="Rhea" id="RHEA-COMP:9863"/>
        <dbReference type="Rhea" id="RHEA-COMP:11604"/>
        <dbReference type="ChEBI" id="CHEBI:15378"/>
        <dbReference type="ChEBI" id="CHEBI:29999"/>
        <dbReference type="ChEBI" id="CHEBI:30616"/>
        <dbReference type="ChEBI" id="CHEBI:83421"/>
        <dbReference type="ChEBI" id="CHEBI:456216"/>
        <dbReference type="EC" id="2.7.11.1"/>
    </reaction>
</comment>
<feature type="compositionally biased region" description="Basic and acidic residues" evidence="21">
    <location>
        <begin position="427"/>
        <end position="436"/>
    </location>
</feature>
<evidence type="ECO:0000256" key="9">
    <source>
        <dbReference type="ARBA" id="ARBA00022679"/>
    </source>
</evidence>
<proteinExistence type="inferred from homology"/>
<feature type="compositionally biased region" description="Basic and acidic residues" evidence="21">
    <location>
        <begin position="339"/>
        <end position="349"/>
    </location>
</feature>
<dbReference type="SUPFAM" id="SSF46785">
    <property type="entry name" value="Winged helix' DNA-binding domain"/>
    <property type="match status" value="1"/>
</dbReference>
<evidence type="ECO:0000256" key="8">
    <source>
        <dbReference type="ARBA" id="ARBA00022553"/>
    </source>
</evidence>
<dbReference type="InParanoid" id="A0A1S3H2U2"/>
<dbReference type="GO" id="GO:0030490">
    <property type="term" value="P:maturation of SSU-rRNA"/>
    <property type="evidence" value="ECO:0007669"/>
    <property type="project" value="TreeGrafter"/>
</dbReference>
<evidence type="ECO:0000256" key="14">
    <source>
        <dbReference type="ARBA" id="ARBA00022842"/>
    </source>
</evidence>
<feature type="region of interest" description="Disordered" evidence="21">
    <location>
        <begin position="387"/>
        <end position="511"/>
    </location>
</feature>
<dbReference type="GO" id="GO:0046872">
    <property type="term" value="F:metal ion binding"/>
    <property type="evidence" value="ECO:0007669"/>
    <property type="project" value="UniProtKB-KW"/>
</dbReference>
<keyword evidence="7" id="KW-0723">Serine/threonine-protein kinase</keyword>
<evidence type="ECO:0000256" key="17">
    <source>
        <dbReference type="ARBA" id="ARBA00064676"/>
    </source>
</evidence>
<dbReference type="GeneID" id="106151219"/>
<keyword evidence="23" id="KW-1185">Reference proteome</keyword>